<dbReference type="AlphaFoldDB" id="A0A1E7L4W4"/>
<keyword evidence="5 7" id="KW-0408">Iron</keyword>
<evidence type="ECO:0000256" key="3">
    <source>
        <dbReference type="ARBA" id="ARBA00022723"/>
    </source>
</evidence>
<evidence type="ECO:0000256" key="4">
    <source>
        <dbReference type="ARBA" id="ARBA00023002"/>
    </source>
</evidence>
<dbReference type="InterPro" id="IPR001128">
    <property type="entry name" value="Cyt_P450"/>
</dbReference>
<dbReference type="GO" id="GO:0004497">
    <property type="term" value="F:monooxygenase activity"/>
    <property type="evidence" value="ECO:0007669"/>
    <property type="project" value="UniProtKB-KW"/>
</dbReference>
<dbReference type="PATRIC" id="fig|518642.10.peg.2218"/>
<evidence type="ECO:0000256" key="6">
    <source>
        <dbReference type="ARBA" id="ARBA00023033"/>
    </source>
</evidence>
<dbReference type="InterPro" id="IPR017972">
    <property type="entry name" value="Cyt_P450_CS"/>
</dbReference>
<keyword evidence="6 7" id="KW-0503">Monooxygenase</keyword>
<comment type="similarity">
    <text evidence="1 7">Belongs to the cytochrome P450 family.</text>
</comment>
<evidence type="ECO:0008006" key="10">
    <source>
        <dbReference type="Google" id="ProtNLM"/>
    </source>
</evidence>
<name>A0A1E7L4W4_9ACTN</name>
<evidence type="ECO:0000313" key="8">
    <source>
        <dbReference type="EMBL" id="OEV11053.1"/>
    </source>
</evidence>
<organism evidence="8 9">
    <name type="scientific">Streptomyces nanshensis</name>
    <dbReference type="NCBI Taxonomy" id="518642"/>
    <lineage>
        <taxon>Bacteria</taxon>
        <taxon>Bacillati</taxon>
        <taxon>Actinomycetota</taxon>
        <taxon>Actinomycetes</taxon>
        <taxon>Kitasatosporales</taxon>
        <taxon>Streptomycetaceae</taxon>
        <taxon>Streptomyces</taxon>
    </lineage>
</organism>
<evidence type="ECO:0000256" key="1">
    <source>
        <dbReference type="ARBA" id="ARBA00010617"/>
    </source>
</evidence>
<dbReference type="PANTHER" id="PTHR46696:SF1">
    <property type="entry name" value="CYTOCHROME P450 YJIB-RELATED"/>
    <property type="match status" value="1"/>
</dbReference>
<dbReference type="GO" id="GO:0005506">
    <property type="term" value="F:iron ion binding"/>
    <property type="evidence" value="ECO:0007669"/>
    <property type="project" value="InterPro"/>
</dbReference>
<keyword evidence="4 7" id="KW-0560">Oxidoreductase</keyword>
<dbReference type="EMBL" id="LJGW01000252">
    <property type="protein sequence ID" value="OEV11053.1"/>
    <property type="molecule type" value="Genomic_DNA"/>
</dbReference>
<keyword evidence="3 7" id="KW-0479">Metal-binding</keyword>
<evidence type="ECO:0000313" key="9">
    <source>
        <dbReference type="Proteomes" id="UP000176005"/>
    </source>
</evidence>
<dbReference type="PANTHER" id="PTHR46696">
    <property type="entry name" value="P450, PUTATIVE (EUROFUNG)-RELATED"/>
    <property type="match status" value="1"/>
</dbReference>
<dbReference type="Pfam" id="PF00067">
    <property type="entry name" value="p450"/>
    <property type="match status" value="2"/>
</dbReference>
<gene>
    <name evidence="8" type="ORF">AN218_14790</name>
</gene>
<evidence type="ECO:0000256" key="2">
    <source>
        <dbReference type="ARBA" id="ARBA00022617"/>
    </source>
</evidence>
<dbReference type="PROSITE" id="PS00086">
    <property type="entry name" value="CYTOCHROME_P450"/>
    <property type="match status" value="1"/>
</dbReference>
<dbReference type="FunFam" id="1.10.630.10:FF:000018">
    <property type="entry name" value="Cytochrome P450 monooxygenase"/>
    <property type="match status" value="1"/>
</dbReference>
<keyword evidence="2 7" id="KW-0349">Heme</keyword>
<comment type="caution">
    <text evidence="8">The sequence shown here is derived from an EMBL/GenBank/DDBJ whole genome shotgun (WGS) entry which is preliminary data.</text>
</comment>
<evidence type="ECO:0000256" key="7">
    <source>
        <dbReference type="RuleBase" id="RU000461"/>
    </source>
</evidence>
<accession>A0A1E7L4W4</accession>
<evidence type="ECO:0000256" key="5">
    <source>
        <dbReference type="ARBA" id="ARBA00023004"/>
    </source>
</evidence>
<dbReference type="InterPro" id="IPR002397">
    <property type="entry name" value="Cyt_P450_B"/>
</dbReference>
<proteinExistence type="inferred from homology"/>
<dbReference type="CDD" id="cd11029">
    <property type="entry name" value="CYP107-like"/>
    <property type="match status" value="1"/>
</dbReference>
<dbReference type="PRINTS" id="PR00359">
    <property type="entry name" value="BP450"/>
</dbReference>
<dbReference type="PRINTS" id="PR00385">
    <property type="entry name" value="P450"/>
</dbReference>
<dbReference type="InterPro" id="IPR036396">
    <property type="entry name" value="Cyt_P450_sf"/>
</dbReference>
<keyword evidence="9" id="KW-1185">Reference proteome</keyword>
<dbReference type="GO" id="GO:0016705">
    <property type="term" value="F:oxidoreductase activity, acting on paired donors, with incorporation or reduction of molecular oxygen"/>
    <property type="evidence" value="ECO:0007669"/>
    <property type="project" value="InterPro"/>
</dbReference>
<dbReference type="SUPFAM" id="SSF48264">
    <property type="entry name" value="Cytochrome P450"/>
    <property type="match status" value="1"/>
</dbReference>
<dbReference type="GO" id="GO:0020037">
    <property type="term" value="F:heme binding"/>
    <property type="evidence" value="ECO:0007669"/>
    <property type="project" value="InterPro"/>
</dbReference>
<dbReference type="Gene3D" id="1.10.630.10">
    <property type="entry name" value="Cytochrome P450"/>
    <property type="match status" value="1"/>
</dbReference>
<protein>
    <recommendedName>
        <fullName evidence="10">Cytochrome</fullName>
    </recommendedName>
</protein>
<dbReference type="Proteomes" id="UP000176005">
    <property type="component" value="Unassembled WGS sequence"/>
</dbReference>
<reference evidence="8 9" key="1">
    <citation type="journal article" date="2016" name="Front. Microbiol.">
        <title>Comparative Genomics Analysis of Streptomyces Species Reveals Their Adaptation to the Marine Environment and Their Diversity at the Genomic Level.</title>
        <authorList>
            <person name="Tian X."/>
            <person name="Zhang Z."/>
            <person name="Yang T."/>
            <person name="Chen M."/>
            <person name="Li J."/>
            <person name="Chen F."/>
            <person name="Yang J."/>
            <person name="Li W."/>
            <person name="Zhang B."/>
            <person name="Zhang Z."/>
            <person name="Wu J."/>
            <person name="Zhang C."/>
            <person name="Long L."/>
            <person name="Xiao J."/>
        </authorList>
    </citation>
    <scope>NUCLEOTIDE SEQUENCE [LARGE SCALE GENOMIC DNA]</scope>
    <source>
        <strain evidence="8 9">SCSIO 10429</strain>
    </source>
</reference>
<sequence length="432" mass="48712">MDQQPVVLDPDRPDLHEEGAALREQGALARVRFPGLPPEARVWAVNTQEAARVLFTHPGTSRNVLEHWHLNQEGHDLSGFPQAAIFHSPSMGFRDGEDHQRMREPVQRALSPSRIKALRPRIESITAALLDDLERRAAQGGSVDLKRYFALPLPMEVICDLLGVDDVQTRARLRDLSARVVDNSIPAPDEDAPDPADFPREVARFVASKRQGRRSRWSWPLRGWSRFVARKRERPDDLTRVLIDECDRGSMTEEELVANLVLIVLGGHETTVNLLTTAIQALLDNRDQLQALREGRIAWKWVVEEALRWNSPLAYDMFRVATEDLEIDGHTIKAGDAVAFPLAALGRCPVTHPSKDRDRFDITREHRRHLGFGHGPHLCVGAPLARAEAEIGLEALFERFPDMELDSETEQQRLPSLTSNGVTSLRVRLTRP</sequence>